<reference evidence="2" key="1">
    <citation type="submission" date="2016-11" db="EMBL/GenBank/DDBJ databases">
        <authorList>
            <person name="Varghese N."/>
            <person name="Submissions S."/>
        </authorList>
    </citation>
    <scope>NUCLEOTIDE SEQUENCE [LARGE SCALE GENOMIC DNA]</scope>
    <source>
        <strain evidence="2">DSM 18095</strain>
    </source>
</reference>
<dbReference type="InterPro" id="IPR014975">
    <property type="entry name" value="DUF1836"/>
</dbReference>
<sequence length="196" mass="23014">MEFDKKQLLDLIHKSSCSKTISISEIPDIDLYMDQVTGFMEDKLSDFKRTKDDKILTKTMINNYAKNNIIPSPVKKKYSKEHMILLILTYHMKQILSIGDIHSLLSPISEKVDLKNINGTEIEDLYENFLEIQSKSYDDFSSKIIEKIDEFKEQIHLKEDSEFSIIYSIIFFLIIQSTMEKKLAENLIDTFFHEKN</sequence>
<dbReference type="EMBL" id="FQTY01000005">
    <property type="protein sequence ID" value="SHE69983.1"/>
    <property type="molecule type" value="Genomic_DNA"/>
</dbReference>
<gene>
    <name evidence="1" type="ORF">SAMN02745784_01524</name>
</gene>
<dbReference type="PANTHER" id="PTHR40056">
    <property type="entry name" value="HYPOTHETICAL CYTOSOLIC PROTEIN"/>
    <property type="match status" value="1"/>
</dbReference>
<proteinExistence type="predicted"/>
<organism evidence="1 2">
    <name type="scientific">Tissierella praeacuta DSM 18095</name>
    <dbReference type="NCBI Taxonomy" id="1123404"/>
    <lineage>
        <taxon>Bacteria</taxon>
        <taxon>Bacillati</taxon>
        <taxon>Bacillota</taxon>
        <taxon>Tissierellia</taxon>
        <taxon>Tissierellales</taxon>
        <taxon>Tissierellaceae</taxon>
        <taxon>Tissierella</taxon>
    </lineage>
</organism>
<evidence type="ECO:0000313" key="1">
    <source>
        <dbReference type="EMBL" id="SHE69983.1"/>
    </source>
</evidence>
<protein>
    <recommendedName>
        <fullName evidence="3">DUF1836 domain-containing protein</fullName>
    </recommendedName>
</protein>
<name>A0A1M4VMA8_9FIRM</name>
<dbReference type="Proteomes" id="UP000184114">
    <property type="component" value="Unassembled WGS sequence"/>
</dbReference>
<evidence type="ECO:0008006" key="3">
    <source>
        <dbReference type="Google" id="ProtNLM"/>
    </source>
</evidence>
<evidence type="ECO:0000313" key="2">
    <source>
        <dbReference type="Proteomes" id="UP000184114"/>
    </source>
</evidence>
<dbReference type="STRING" id="1123404.SAMN02745784_01524"/>
<dbReference type="Pfam" id="PF08876">
    <property type="entry name" value="DUF1836"/>
    <property type="match status" value="1"/>
</dbReference>
<keyword evidence="2" id="KW-1185">Reference proteome</keyword>
<accession>A0A1M4VMA8</accession>
<dbReference type="PANTHER" id="PTHR40056:SF1">
    <property type="entry name" value="DUF1836 DOMAIN-CONTAINING PROTEIN"/>
    <property type="match status" value="1"/>
</dbReference>
<dbReference type="AlphaFoldDB" id="A0A1M4VMA8"/>